<gene>
    <name evidence="1" type="ORF">GH754_13405</name>
</gene>
<protein>
    <recommendedName>
        <fullName evidence="3">YbxH family protein</fullName>
    </recommendedName>
</protein>
<comment type="caution">
    <text evidence="1">The sequence shown here is derived from an EMBL/GenBank/DDBJ whole genome shotgun (WGS) entry which is preliminary data.</text>
</comment>
<sequence length="62" mass="7082">MGAIEQGGFRFDIEYGVSIQKGAIHVYKEGEFIEELTFDFEGEKPDEGKIEDLVNDYVVNHQ</sequence>
<dbReference type="AlphaFoldDB" id="A0A6G1X8G0"/>
<dbReference type="Pfam" id="PF17340">
    <property type="entry name" value="DUF5370"/>
    <property type="match status" value="1"/>
</dbReference>
<dbReference type="EMBL" id="WJNH01000008">
    <property type="protein sequence ID" value="MRG87291.1"/>
    <property type="molecule type" value="Genomic_DNA"/>
</dbReference>
<organism evidence="1 2">
    <name type="scientific">Salinibacillus xinjiangensis</name>
    <dbReference type="NCBI Taxonomy" id="1229268"/>
    <lineage>
        <taxon>Bacteria</taxon>
        <taxon>Bacillati</taxon>
        <taxon>Bacillota</taxon>
        <taxon>Bacilli</taxon>
        <taxon>Bacillales</taxon>
        <taxon>Bacillaceae</taxon>
        <taxon>Salinibacillus</taxon>
    </lineage>
</organism>
<reference evidence="1 2" key="1">
    <citation type="submission" date="2019-11" db="EMBL/GenBank/DDBJ databases">
        <authorList>
            <person name="Li J."/>
        </authorList>
    </citation>
    <scope>NUCLEOTIDE SEQUENCE [LARGE SCALE GENOMIC DNA]</scope>
    <source>
        <strain evidence="1 2">J4</strain>
    </source>
</reference>
<evidence type="ECO:0000313" key="1">
    <source>
        <dbReference type="EMBL" id="MRG87291.1"/>
    </source>
</evidence>
<dbReference type="InterPro" id="IPR035314">
    <property type="entry name" value="DUF5370"/>
</dbReference>
<evidence type="ECO:0000313" key="2">
    <source>
        <dbReference type="Proteomes" id="UP000480185"/>
    </source>
</evidence>
<evidence type="ECO:0008006" key="3">
    <source>
        <dbReference type="Google" id="ProtNLM"/>
    </source>
</evidence>
<dbReference type="OrthoDB" id="2971825at2"/>
<name>A0A6G1X8G0_9BACI</name>
<dbReference type="Proteomes" id="UP000480185">
    <property type="component" value="Unassembled WGS sequence"/>
</dbReference>
<keyword evidence="2" id="KW-1185">Reference proteome</keyword>
<accession>A0A6G1X8G0</accession>
<proteinExistence type="predicted"/>
<dbReference type="RefSeq" id="WP_153729179.1">
    <property type="nucleotide sequence ID" value="NZ_WJNH01000008.1"/>
</dbReference>